<dbReference type="EMBL" id="BAAAVS010000002">
    <property type="protein sequence ID" value="GAA3025397.1"/>
    <property type="molecule type" value="Genomic_DNA"/>
</dbReference>
<proteinExistence type="predicted"/>
<comment type="caution">
    <text evidence="1">The sequence shown here is derived from an EMBL/GenBank/DDBJ whole genome shotgun (WGS) entry which is preliminary data.</text>
</comment>
<dbReference type="Gene3D" id="1.20.120.450">
    <property type="entry name" value="dinb family like domain"/>
    <property type="match status" value="1"/>
</dbReference>
<keyword evidence="2" id="KW-1185">Reference proteome</keyword>
<gene>
    <name evidence="1" type="ORF">GCM10010528_04140</name>
</gene>
<protein>
    <recommendedName>
        <fullName evidence="3">DUF664 domain-containing protein</fullName>
    </recommendedName>
</protein>
<reference evidence="1 2" key="1">
    <citation type="journal article" date="2019" name="Int. J. Syst. Evol. Microbiol.">
        <title>The Global Catalogue of Microorganisms (GCM) 10K type strain sequencing project: providing services to taxonomists for standard genome sequencing and annotation.</title>
        <authorList>
            <consortium name="The Broad Institute Genomics Platform"/>
            <consortium name="The Broad Institute Genome Sequencing Center for Infectious Disease"/>
            <person name="Wu L."/>
            <person name="Ma J."/>
        </authorList>
    </citation>
    <scope>NUCLEOTIDE SEQUENCE [LARGE SCALE GENOMIC DNA]</scope>
    <source>
        <strain evidence="1 2">JCM 14234</strain>
    </source>
</reference>
<sequence>MVDKAMWPGHFPATVSDVGRSVETRPTIPRPTGLIMAFYTAVELPVDVDGEKRELLEVLRDQRNLFLVTVRDITDEQARTRTTVSELTLGGLTKHLASGEHRSATGIVRPDPDAEFDMAALGDNYTLLPDETLDYYRDQFVAGAAAFDRAVADADLDTLIPMPTAPWAPEREWLSVRSLVVNKLRETAHHCGHADIIREALDGQSTMAAISEGKDWAQE</sequence>
<accession>A0ABN3YCA1</accession>
<evidence type="ECO:0000313" key="1">
    <source>
        <dbReference type="EMBL" id="GAA3025397.1"/>
    </source>
</evidence>
<dbReference type="Proteomes" id="UP001501035">
    <property type="component" value="Unassembled WGS sequence"/>
</dbReference>
<name>A0ABN3YCA1_9ACTN</name>
<dbReference type="InterPro" id="IPR007061">
    <property type="entry name" value="MST-like"/>
</dbReference>
<evidence type="ECO:0008006" key="3">
    <source>
        <dbReference type="Google" id="ProtNLM"/>
    </source>
</evidence>
<evidence type="ECO:0000313" key="2">
    <source>
        <dbReference type="Proteomes" id="UP001501035"/>
    </source>
</evidence>
<organism evidence="1 2">
    <name type="scientific">Gordonia defluvii</name>
    <dbReference type="NCBI Taxonomy" id="283718"/>
    <lineage>
        <taxon>Bacteria</taxon>
        <taxon>Bacillati</taxon>
        <taxon>Actinomycetota</taxon>
        <taxon>Actinomycetes</taxon>
        <taxon>Mycobacteriales</taxon>
        <taxon>Gordoniaceae</taxon>
        <taxon>Gordonia</taxon>
    </lineage>
</organism>
<dbReference type="Pfam" id="PF04978">
    <property type="entry name" value="MST"/>
    <property type="match status" value="1"/>
</dbReference>
<dbReference type="SUPFAM" id="SSF109854">
    <property type="entry name" value="DinB/YfiT-like putative metalloenzymes"/>
    <property type="match status" value="1"/>
</dbReference>
<dbReference type="InterPro" id="IPR034660">
    <property type="entry name" value="DinB/YfiT-like"/>
</dbReference>